<accession>A0A6M3JA83</accession>
<name>A0A6M3JA83_9ZZZZ</name>
<dbReference type="SUPFAM" id="SSF109604">
    <property type="entry name" value="HD-domain/PDEase-like"/>
    <property type="match status" value="1"/>
</dbReference>
<sequence length="194" mass="22117">MPEMTKKITHIVTYTGKVFEFLNPKPEMVCIEDIAHALANVCRYTGHAKQFYSVAQHCVLMANADLPGDPLARLLHDSAEAYIGDLTSPWKGLLRVTIPESKLINAYYEPVRAFEQRLEAVIGMALGVDLSPNKEIKLADTRMFWTEVRDLMPKMPDDFEWGPPRKNPLAAKIIPWCPRHSEIVFLGTYYRIID</sequence>
<protein>
    <recommendedName>
        <fullName evidence="2">Phosphohydrolase</fullName>
    </recommendedName>
</protein>
<organism evidence="1">
    <name type="scientific">viral metagenome</name>
    <dbReference type="NCBI Taxonomy" id="1070528"/>
    <lineage>
        <taxon>unclassified sequences</taxon>
        <taxon>metagenomes</taxon>
        <taxon>organismal metagenomes</taxon>
    </lineage>
</organism>
<evidence type="ECO:0008006" key="2">
    <source>
        <dbReference type="Google" id="ProtNLM"/>
    </source>
</evidence>
<dbReference type="Gene3D" id="1.10.3210.10">
    <property type="entry name" value="Hypothetical protein af1432"/>
    <property type="match status" value="1"/>
</dbReference>
<gene>
    <name evidence="1" type="ORF">MM415B00360_0017</name>
</gene>
<reference evidence="1" key="1">
    <citation type="submission" date="2020-03" db="EMBL/GenBank/DDBJ databases">
        <title>The deep terrestrial virosphere.</title>
        <authorList>
            <person name="Holmfeldt K."/>
            <person name="Nilsson E."/>
            <person name="Simone D."/>
            <person name="Lopez-Fernandez M."/>
            <person name="Wu X."/>
            <person name="de Brujin I."/>
            <person name="Lundin D."/>
            <person name="Andersson A."/>
            <person name="Bertilsson S."/>
            <person name="Dopson M."/>
        </authorList>
    </citation>
    <scope>NUCLEOTIDE SEQUENCE</scope>
    <source>
        <strain evidence="1">MM415B00360</strain>
    </source>
</reference>
<dbReference type="AlphaFoldDB" id="A0A6M3JA83"/>
<dbReference type="EMBL" id="MT141550">
    <property type="protein sequence ID" value="QJA66155.1"/>
    <property type="molecule type" value="Genomic_DNA"/>
</dbReference>
<proteinExistence type="predicted"/>
<evidence type="ECO:0000313" key="1">
    <source>
        <dbReference type="EMBL" id="QJA66155.1"/>
    </source>
</evidence>